<evidence type="ECO:0000256" key="5">
    <source>
        <dbReference type="SAM" id="SignalP"/>
    </source>
</evidence>
<keyword evidence="5" id="KW-0732">Signal</keyword>
<organism evidence="7 8">
    <name type="scientific">Rhodoglobus vestalii</name>
    <dbReference type="NCBI Taxonomy" id="193384"/>
    <lineage>
        <taxon>Bacteria</taxon>
        <taxon>Bacillati</taxon>
        <taxon>Actinomycetota</taxon>
        <taxon>Actinomycetes</taxon>
        <taxon>Micrococcales</taxon>
        <taxon>Microbacteriaceae</taxon>
        <taxon>Rhodoglobus</taxon>
    </lineage>
</organism>
<dbReference type="GO" id="GO:0042301">
    <property type="term" value="F:phosphate ion binding"/>
    <property type="evidence" value="ECO:0007669"/>
    <property type="project" value="InterPro"/>
</dbReference>
<evidence type="ECO:0000256" key="3">
    <source>
        <dbReference type="ARBA" id="ARBA00022592"/>
    </source>
</evidence>
<dbReference type="PANTHER" id="PTHR42996">
    <property type="entry name" value="PHOSPHATE-BINDING PROTEIN PSTS"/>
    <property type="match status" value="1"/>
</dbReference>
<evidence type="ECO:0000313" key="7">
    <source>
        <dbReference type="EMBL" id="TQO20630.1"/>
    </source>
</evidence>
<dbReference type="Pfam" id="PF12849">
    <property type="entry name" value="PBP_like_2"/>
    <property type="match status" value="1"/>
</dbReference>
<evidence type="ECO:0000313" key="8">
    <source>
        <dbReference type="Proteomes" id="UP000316560"/>
    </source>
</evidence>
<dbReference type="InterPro" id="IPR005673">
    <property type="entry name" value="ABC_phos-bd_PstS"/>
</dbReference>
<feature type="signal peptide" evidence="5">
    <location>
        <begin position="1"/>
        <end position="25"/>
    </location>
</feature>
<keyword evidence="3 4" id="KW-0592">Phosphate transport</keyword>
<dbReference type="Proteomes" id="UP000316560">
    <property type="component" value="Unassembled WGS sequence"/>
</dbReference>
<dbReference type="CDD" id="cd13565">
    <property type="entry name" value="PBP2_PstS"/>
    <property type="match status" value="1"/>
</dbReference>
<dbReference type="GO" id="GO:0043190">
    <property type="term" value="C:ATP-binding cassette (ABC) transporter complex"/>
    <property type="evidence" value="ECO:0007669"/>
    <property type="project" value="InterPro"/>
</dbReference>
<dbReference type="InterPro" id="IPR050962">
    <property type="entry name" value="Phosphate-bind_PstS"/>
</dbReference>
<dbReference type="GO" id="GO:0035435">
    <property type="term" value="P:phosphate ion transmembrane transport"/>
    <property type="evidence" value="ECO:0007669"/>
    <property type="project" value="InterPro"/>
</dbReference>
<evidence type="ECO:0000256" key="2">
    <source>
        <dbReference type="ARBA" id="ARBA00022448"/>
    </source>
</evidence>
<dbReference type="InterPro" id="IPR024370">
    <property type="entry name" value="PBP_domain"/>
</dbReference>
<evidence type="ECO:0000256" key="1">
    <source>
        <dbReference type="ARBA" id="ARBA00008725"/>
    </source>
</evidence>
<proteinExistence type="inferred from homology"/>
<dbReference type="EMBL" id="VFRA01000001">
    <property type="protein sequence ID" value="TQO20630.1"/>
    <property type="molecule type" value="Genomic_DNA"/>
</dbReference>
<feature type="chain" id="PRO_5034074359" description="Phosphate-binding protein" evidence="5">
    <location>
        <begin position="26"/>
        <end position="360"/>
    </location>
</feature>
<dbReference type="PIRSF" id="PIRSF002756">
    <property type="entry name" value="PstS"/>
    <property type="match status" value="1"/>
</dbReference>
<dbReference type="Gene3D" id="3.40.190.10">
    <property type="entry name" value="Periplasmic binding protein-like II"/>
    <property type="match status" value="2"/>
</dbReference>
<dbReference type="AlphaFoldDB" id="A0A8H2K7K1"/>
<accession>A0A8H2K7K1</accession>
<keyword evidence="2 4" id="KW-0813">Transport</keyword>
<evidence type="ECO:0000256" key="4">
    <source>
        <dbReference type="PIRNR" id="PIRNR002756"/>
    </source>
</evidence>
<dbReference type="SUPFAM" id="SSF53850">
    <property type="entry name" value="Periplasmic binding protein-like II"/>
    <property type="match status" value="1"/>
</dbReference>
<dbReference type="RefSeq" id="WP_215730435.1">
    <property type="nucleotide sequence ID" value="NZ_VFRA01000001.1"/>
</dbReference>
<evidence type="ECO:0000259" key="6">
    <source>
        <dbReference type="Pfam" id="PF12849"/>
    </source>
</evidence>
<sequence>MTIRSKSMMGVALAAALVMTVSACATDAEPGAEEPTESLAGNLEGAGASFPDPVFQEYAFAYSGDVQPGVQINYQSIGSGGGIEQFLLETVDFGSSEKFLDDETLAEASEIRGCDAIQFPVLFGAVTIAFGDDQFDGLVLEAETIAAIFQREITNYNDPAIAALNPDFDLPDLEIIPVHRSDGSGTTSVFTVYLDDAADNWELGNGTEAQWPSGTIGGKGNEGVTAGIQQNDGGLGYINQAYALINDLPTAAVVNADGNAVEATLEATTEALDVLEIPESFQYNILGIGGGGYPIAGSNWIFAWECGYDENQEALLKSYWTWATQSDEANALATDLGYAPLGEGLKPKVQAAIDRINSKN</sequence>
<dbReference type="PANTHER" id="PTHR42996:SF1">
    <property type="entry name" value="PHOSPHATE-BINDING PROTEIN PSTS"/>
    <property type="match status" value="1"/>
</dbReference>
<protein>
    <recommendedName>
        <fullName evidence="4">Phosphate-binding protein</fullName>
    </recommendedName>
</protein>
<name>A0A8H2K7K1_9MICO</name>
<comment type="caution">
    <text evidence="7">The sequence shown here is derived from an EMBL/GenBank/DDBJ whole genome shotgun (WGS) entry which is preliminary data.</text>
</comment>
<reference evidence="7 8" key="1">
    <citation type="submission" date="2019-06" db="EMBL/GenBank/DDBJ databases">
        <title>Sequencing the genomes of 1000 actinobacteria strains.</title>
        <authorList>
            <person name="Klenk H.-P."/>
        </authorList>
    </citation>
    <scope>NUCLEOTIDE SEQUENCE [LARGE SCALE GENOMIC DNA]</scope>
    <source>
        <strain evidence="7 8">DSM 21947</strain>
    </source>
</reference>
<comment type="similarity">
    <text evidence="1 4">Belongs to the PstS family.</text>
</comment>
<dbReference type="PROSITE" id="PS51257">
    <property type="entry name" value="PROKAR_LIPOPROTEIN"/>
    <property type="match status" value="1"/>
</dbReference>
<feature type="domain" description="PBP" evidence="6">
    <location>
        <begin position="34"/>
        <end position="324"/>
    </location>
</feature>
<gene>
    <name evidence="7" type="ORF">FB472_2269</name>
</gene>
<dbReference type="NCBIfam" id="TIGR00975">
    <property type="entry name" value="3a0107s03"/>
    <property type="match status" value="1"/>
</dbReference>
<keyword evidence="8" id="KW-1185">Reference proteome</keyword>